<keyword evidence="2" id="KW-1133">Transmembrane helix</keyword>
<dbReference type="EMBL" id="JARBDR010000337">
    <property type="protein sequence ID" value="KAJ8314734.1"/>
    <property type="molecule type" value="Genomic_DNA"/>
</dbReference>
<protein>
    <submittedName>
        <fullName evidence="3">Uncharacterized protein</fullName>
    </submittedName>
</protein>
<comment type="caution">
    <text evidence="3">The sequence shown here is derived from an EMBL/GenBank/DDBJ whole genome shotgun (WGS) entry which is preliminary data.</text>
</comment>
<organism evidence="3 4">
    <name type="scientific">Tegillarca granosa</name>
    <name type="common">Malaysian cockle</name>
    <name type="synonym">Anadara granosa</name>
    <dbReference type="NCBI Taxonomy" id="220873"/>
    <lineage>
        <taxon>Eukaryota</taxon>
        <taxon>Metazoa</taxon>
        <taxon>Spiralia</taxon>
        <taxon>Lophotrochozoa</taxon>
        <taxon>Mollusca</taxon>
        <taxon>Bivalvia</taxon>
        <taxon>Autobranchia</taxon>
        <taxon>Pteriomorphia</taxon>
        <taxon>Arcoida</taxon>
        <taxon>Arcoidea</taxon>
        <taxon>Arcidae</taxon>
        <taxon>Tegillarca</taxon>
    </lineage>
</organism>
<evidence type="ECO:0000256" key="2">
    <source>
        <dbReference type="SAM" id="Phobius"/>
    </source>
</evidence>
<dbReference type="PANTHER" id="PTHR38553">
    <property type="entry name" value="PROTEIN CBG19621"/>
    <property type="match status" value="1"/>
</dbReference>
<proteinExistence type="predicted"/>
<keyword evidence="2" id="KW-0472">Membrane</keyword>
<feature type="transmembrane region" description="Helical" evidence="2">
    <location>
        <begin position="74"/>
        <end position="94"/>
    </location>
</feature>
<feature type="transmembrane region" description="Helical" evidence="2">
    <location>
        <begin position="106"/>
        <end position="129"/>
    </location>
</feature>
<feature type="transmembrane region" description="Helical" evidence="2">
    <location>
        <begin position="16"/>
        <end position="35"/>
    </location>
</feature>
<feature type="transmembrane region" description="Helical" evidence="2">
    <location>
        <begin position="141"/>
        <end position="163"/>
    </location>
</feature>
<evidence type="ECO:0000256" key="1">
    <source>
        <dbReference type="SAM" id="MobiDB-lite"/>
    </source>
</evidence>
<sequence>MTGNGAVSEIGNKSSVLTFLAVITALLCIMKIVRLHILRHPAWHQYLIFYCASLECTIGGVHWVLVTYAQLDFVLQYLKLIQFLVMCHFYWTLATRALRREKLTKWFLMPFLFLVCVYFTVIATLGIVNVQPALIECLQPYWLELSGAEFATVQLFAVAGFYITRRLNEISTLDSVRWSQKRDLWCIVILLLPIWVMLFVFQPTPPMNDPDDLVPAISDDGNSVFSGIDDHQYRQLYHPSDDYHSFYDNSPSPVAVTQSASSNNIKKSASNLDPIKEESNQSNSEKSKSQNVPPQEKAPIDERETPPSQRGNQITIALFFTKGIGNCTTEFYNDLIYS</sequence>
<evidence type="ECO:0000313" key="3">
    <source>
        <dbReference type="EMBL" id="KAJ8314734.1"/>
    </source>
</evidence>
<accession>A0ABQ9FBM0</accession>
<evidence type="ECO:0000313" key="4">
    <source>
        <dbReference type="Proteomes" id="UP001217089"/>
    </source>
</evidence>
<dbReference type="Proteomes" id="UP001217089">
    <property type="component" value="Unassembled WGS sequence"/>
</dbReference>
<reference evidence="3 4" key="1">
    <citation type="submission" date="2022-12" db="EMBL/GenBank/DDBJ databases">
        <title>Chromosome-level genome of Tegillarca granosa.</title>
        <authorList>
            <person name="Kim J."/>
        </authorList>
    </citation>
    <scope>NUCLEOTIDE SEQUENCE [LARGE SCALE GENOMIC DNA]</scope>
    <source>
        <strain evidence="3">Teg-2019</strain>
        <tissue evidence="3">Adductor muscle</tissue>
    </source>
</reference>
<feature type="compositionally biased region" description="Low complexity" evidence="1">
    <location>
        <begin position="259"/>
        <end position="271"/>
    </location>
</feature>
<gene>
    <name evidence="3" type="ORF">KUTeg_006884</name>
</gene>
<keyword evidence="2" id="KW-0812">Transmembrane</keyword>
<feature type="region of interest" description="Disordered" evidence="1">
    <location>
        <begin position="254"/>
        <end position="311"/>
    </location>
</feature>
<dbReference type="PANTHER" id="PTHR38553:SF1">
    <property type="entry name" value="G PROTEIN-COUPLED RECEPTOR"/>
    <property type="match status" value="1"/>
</dbReference>
<keyword evidence="4" id="KW-1185">Reference proteome</keyword>
<name>A0ABQ9FBM0_TEGGR</name>
<feature type="transmembrane region" description="Helical" evidence="2">
    <location>
        <begin position="47"/>
        <end position="68"/>
    </location>
</feature>
<feature type="transmembrane region" description="Helical" evidence="2">
    <location>
        <begin position="184"/>
        <end position="201"/>
    </location>
</feature>